<evidence type="ECO:0000313" key="1">
    <source>
        <dbReference type="EMBL" id="GAG20427.1"/>
    </source>
</evidence>
<protein>
    <recommendedName>
        <fullName evidence="2">ASCH domain-containing protein</fullName>
    </recommendedName>
</protein>
<comment type="caution">
    <text evidence="1">The sequence shown here is derived from an EMBL/GenBank/DDBJ whole genome shotgun (WGS) entry which is preliminary data.</text>
</comment>
<dbReference type="SUPFAM" id="SSF88697">
    <property type="entry name" value="PUA domain-like"/>
    <property type="match status" value="1"/>
</dbReference>
<reference evidence="1" key="1">
    <citation type="journal article" date="2014" name="Front. Microbiol.">
        <title>High frequency of phylogenetically diverse reductive dehalogenase-homologous genes in deep subseafloor sedimentary metagenomes.</title>
        <authorList>
            <person name="Kawai M."/>
            <person name="Futagami T."/>
            <person name="Toyoda A."/>
            <person name="Takaki Y."/>
            <person name="Nishi S."/>
            <person name="Hori S."/>
            <person name="Arai W."/>
            <person name="Tsubouchi T."/>
            <person name="Morono Y."/>
            <person name="Uchiyama I."/>
            <person name="Ito T."/>
            <person name="Fujiyama A."/>
            <person name="Inagaki F."/>
            <person name="Takami H."/>
        </authorList>
    </citation>
    <scope>NUCLEOTIDE SEQUENCE</scope>
    <source>
        <strain evidence="1">Expedition CK06-06</strain>
    </source>
</reference>
<sequence length="104" mass="12078">MEHIAIMKKSWGLTEKVVTGEKTVESRWYKVRCAPWDRIKSGDIIYFKDSAEPVTVKAKVTKVLQFDNLNPKKTEQILARYGKADLGTNHIMPEIREYVFGKNY</sequence>
<accession>X0WB44</accession>
<dbReference type="InterPro" id="IPR015947">
    <property type="entry name" value="PUA-like_sf"/>
</dbReference>
<name>X0WB44_9ZZZZ</name>
<evidence type="ECO:0008006" key="2">
    <source>
        <dbReference type="Google" id="ProtNLM"/>
    </source>
</evidence>
<organism evidence="1">
    <name type="scientific">marine sediment metagenome</name>
    <dbReference type="NCBI Taxonomy" id="412755"/>
    <lineage>
        <taxon>unclassified sequences</taxon>
        <taxon>metagenomes</taxon>
        <taxon>ecological metagenomes</taxon>
    </lineage>
</organism>
<gene>
    <name evidence="1" type="ORF">S01H1_51093</name>
</gene>
<feature type="non-terminal residue" evidence="1">
    <location>
        <position position="104"/>
    </location>
</feature>
<proteinExistence type="predicted"/>
<dbReference type="EMBL" id="BARS01032957">
    <property type="protein sequence ID" value="GAG20427.1"/>
    <property type="molecule type" value="Genomic_DNA"/>
</dbReference>
<dbReference type="Gene3D" id="2.30.130.30">
    <property type="entry name" value="Hypothetical protein"/>
    <property type="match status" value="1"/>
</dbReference>
<dbReference type="AlphaFoldDB" id="X0WB44"/>